<dbReference type="NCBIfam" id="TIGR01420">
    <property type="entry name" value="pilT_fam"/>
    <property type="match status" value="1"/>
</dbReference>
<dbReference type="InterPro" id="IPR006321">
    <property type="entry name" value="PilT/PilU"/>
</dbReference>
<dbReference type="InterPro" id="IPR027417">
    <property type="entry name" value="P-loop_NTPase"/>
</dbReference>
<dbReference type="Gene3D" id="3.40.50.300">
    <property type="entry name" value="P-loop containing nucleotide triphosphate hydrolases"/>
    <property type="match status" value="1"/>
</dbReference>
<evidence type="ECO:0000313" key="4">
    <source>
        <dbReference type="EMBL" id="GGJ50069.1"/>
    </source>
</evidence>
<dbReference type="Proteomes" id="UP000632222">
    <property type="component" value="Unassembled WGS sequence"/>
</dbReference>
<accession>A0ABQ2D8T5</accession>
<dbReference type="CDD" id="cd01131">
    <property type="entry name" value="PilT"/>
    <property type="match status" value="1"/>
</dbReference>
<evidence type="ECO:0000313" key="5">
    <source>
        <dbReference type="Proteomes" id="UP000632222"/>
    </source>
</evidence>
<dbReference type="RefSeq" id="WP_189005824.1">
    <property type="nucleotide sequence ID" value="NZ_BMOD01000021.1"/>
</dbReference>
<reference evidence="5" key="1">
    <citation type="journal article" date="2019" name="Int. J. Syst. Evol. Microbiol.">
        <title>The Global Catalogue of Microorganisms (GCM) 10K type strain sequencing project: providing services to taxonomists for standard genome sequencing and annotation.</title>
        <authorList>
            <consortium name="The Broad Institute Genomics Platform"/>
            <consortium name="The Broad Institute Genome Sequencing Center for Infectious Disease"/>
            <person name="Wu L."/>
            <person name="Ma J."/>
        </authorList>
    </citation>
    <scope>NUCLEOTIDE SEQUENCE [LARGE SCALE GENOMIC DNA]</scope>
    <source>
        <strain evidence="5">JCM 14370</strain>
    </source>
</reference>
<comment type="similarity">
    <text evidence="1">Belongs to the GSP E family.</text>
</comment>
<sequence length="415" mass="45324">MALDLAEILRYSVERKASDIIITVGIPPQFKIHGVYTGADFEDVTPVDARRIMYSMMNERQQKIFEEKREMDFSFAMRNLGRFRVNVFMQQGVVGGVLRLIPTEVKSLAELGMPETLLDLASAPRGLVLVTGPTGSGKSTTLASMIDWINMNKKKHIVTIEDPIEFTHPHKNSIVNQREIGADTWDFNNALRAVLRQAPDVILVGEMRDYETIKAAVTAAETGHLVMGTLHTNSAPESIDRIVDVFPEEQQEQIRVQLANNLVGIVTQQLMPKKGGDGRVIAYEVMTATPAVRALIREGKSFQITSIMQTSMQLGMVTMDACLASLAKKGIITEEMGMERAVDSKEYTRLMKSDSVTLPQLPSMAAQQAQQNAATTGRGGAAGQPPSNLGRSGTPAATPNPNPNNPNSSGGFGRK</sequence>
<dbReference type="Gene3D" id="3.30.450.90">
    <property type="match status" value="1"/>
</dbReference>
<dbReference type="InterPro" id="IPR050921">
    <property type="entry name" value="T4SS_GSP_E_ATPase"/>
</dbReference>
<evidence type="ECO:0000259" key="3">
    <source>
        <dbReference type="PROSITE" id="PS00662"/>
    </source>
</evidence>
<protein>
    <submittedName>
        <fullName evidence="4">Twitching motility protein PilT</fullName>
    </submittedName>
</protein>
<dbReference type="InterPro" id="IPR001482">
    <property type="entry name" value="T2SS/T4SS_dom"/>
</dbReference>
<organism evidence="4 5">
    <name type="scientific">Deinococcus roseus</name>
    <dbReference type="NCBI Taxonomy" id="392414"/>
    <lineage>
        <taxon>Bacteria</taxon>
        <taxon>Thermotogati</taxon>
        <taxon>Deinococcota</taxon>
        <taxon>Deinococci</taxon>
        <taxon>Deinococcales</taxon>
        <taxon>Deinococcaceae</taxon>
        <taxon>Deinococcus</taxon>
    </lineage>
</organism>
<feature type="region of interest" description="Disordered" evidence="2">
    <location>
        <begin position="364"/>
        <end position="415"/>
    </location>
</feature>
<dbReference type="Pfam" id="PF00437">
    <property type="entry name" value="T2SSE"/>
    <property type="match status" value="1"/>
</dbReference>
<dbReference type="SUPFAM" id="SSF52540">
    <property type="entry name" value="P-loop containing nucleoside triphosphate hydrolases"/>
    <property type="match status" value="1"/>
</dbReference>
<feature type="domain" description="Bacterial type II secretion system protein E" evidence="3">
    <location>
        <begin position="195"/>
        <end position="209"/>
    </location>
</feature>
<gene>
    <name evidence="4" type="ORF">GCM10008938_40010</name>
</gene>
<dbReference type="PANTHER" id="PTHR30486:SF16">
    <property type="entry name" value="TWITCHING MOTILITY PROTEIN PILT"/>
    <property type="match status" value="1"/>
</dbReference>
<keyword evidence="5" id="KW-1185">Reference proteome</keyword>
<proteinExistence type="inferred from homology"/>
<dbReference type="PROSITE" id="PS00662">
    <property type="entry name" value="T2SP_E"/>
    <property type="match status" value="1"/>
</dbReference>
<dbReference type="EMBL" id="BMOD01000021">
    <property type="protein sequence ID" value="GGJ50069.1"/>
    <property type="molecule type" value="Genomic_DNA"/>
</dbReference>
<name>A0ABQ2D8T5_9DEIO</name>
<dbReference type="PANTHER" id="PTHR30486">
    <property type="entry name" value="TWITCHING MOTILITY PROTEIN PILT"/>
    <property type="match status" value="1"/>
</dbReference>
<evidence type="ECO:0000256" key="2">
    <source>
        <dbReference type="SAM" id="MobiDB-lite"/>
    </source>
</evidence>
<feature type="compositionally biased region" description="Low complexity" evidence="2">
    <location>
        <begin position="365"/>
        <end position="376"/>
    </location>
</feature>
<comment type="caution">
    <text evidence="4">The sequence shown here is derived from an EMBL/GenBank/DDBJ whole genome shotgun (WGS) entry which is preliminary data.</text>
</comment>
<evidence type="ECO:0000256" key="1">
    <source>
        <dbReference type="ARBA" id="ARBA00006611"/>
    </source>
</evidence>